<dbReference type="AlphaFoldDB" id="A0A853GQ28"/>
<keyword evidence="3" id="KW-1185">Reference proteome</keyword>
<dbReference type="OrthoDB" id="5324916at2"/>
<proteinExistence type="predicted"/>
<gene>
    <name evidence="2" type="ORF">H0A62_05990</name>
</gene>
<feature type="transmembrane region" description="Helical" evidence="1">
    <location>
        <begin position="6"/>
        <end position="31"/>
    </location>
</feature>
<accession>A0A853GQ28</accession>
<evidence type="ECO:0000313" key="3">
    <source>
        <dbReference type="Proteomes" id="UP000554144"/>
    </source>
</evidence>
<evidence type="ECO:0000256" key="1">
    <source>
        <dbReference type="SAM" id="Phobius"/>
    </source>
</evidence>
<keyword evidence="1" id="KW-1133">Transmembrane helix</keyword>
<feature type="transmembrane region" description="Helical" evidence="1">
    <location>
        <begin position="89"/>
        <end position="106"/>
    </location>
</feature>
<evidence type="ECO:0000313" key="2">
    <source>
        <dbReference type="EMBL" id="NYT85148.1"/>
    </source>
</evidence>
<dbReference type="Pfam" id="PF05437">
    <property type="entry name" value="AzlD"/>
    <property type="match status" value="1"/>
</dbReference>
<dbReference type="RefSeq" id="WP_130037293.1">
    <property type="nucleotide sequence ID" value="NZ_JACCEV010000001.1"/>
</dbReference>
<reference evidence="2 3" key="1">
    <citation type="submission" date="2020-07" db="EMBL/GenBank/DDBJ databases">
        <title>Taxonomic revisions and descriptions of new bacterial species based on genomic comparisons in the high-G+C-content subgroup of the family Alcaligenaceae.</title>
        <authorList>
            <person name="Szabo A."/>
            <person name="Felfoldi T."/>
        </authorList>
    </citation>
    <scope>NUCLEOTIDE SEQUENCE [LARGE SCALE GENOMIC DNA]</scope>
    <source>
        <strain evidence="2 3">DSM 25667</strain>
    </source>
</reference>
<sequence>METGYVLGVFAAMAIVTFALRGLPFLTAQWLRHNPLVRHLGRFLPLAIMTLLVLHSVIGLSGQHTAPPWPEGVAVALTVLAQWKTKNPLLSIATGTLIYVLIRNYVLG</sequence>
<name>A0A853GQ28_9BURK</name>
<dbReference type="Proteomes" id="UP000554144">
    <property type="component" value="Unassembled WGS sequence"/>
</dbReference>
<dbReference type="EMBL" id="JACCEV010000001">
    <property type="protein sequence ID" value="NYT85148.1"/>
    <property type="molecule type" value="Genomic_DNA"/>
</dbReference>
<dbReference type="InterPro" id="IPR008407">
    <property type="entry name" value="Brnchd-chn_aa_trnsp_AzlD"/>
</dbReference>
<keyword evidence="1" id="KW-0812">Transmembrane</keyword>
<organism evidence="2 3">
    <name type="scientific">Pollutimonas harenae</name>
    <dbReference type="NCBI Taxonomy" id="657015"/>
    <lineage>
        <taxon>Bacteria</taxon>
        <taxon>Pseudomonadati</taxon>
        <taxon>Pseudomonadota</taxon>
        <taxon>Betaproteobacteria</taxon>
        <taxon>Burkholderiales</taxon>
        <taxon>Alcaligenaceae</taxon>
        <taxon>Pollutimonas</taxon>
    </lineage>
</organism>
<feature type="transmembrane region" description="Helical" evidence="1">
    <location>
        <begin position="43"/>
        <end position="62"/>
    </location>
</feature>
<protein>
    <submittedName>
        <fullName evidence="2">AzlD domain-containing protein</fullName>
    </submittedName>
</protein>
<keyword evidence="1" id="KW-0472">Membrane</keyword>
<comment type="caution">
    <text evidence="2">The sequence shown here is derived from an EMBL/GenBank/DDBJ whole genome shotgun (WGS) entry which is preliminary data.</text>
</comment>